<reference evidence="1 2" key="1">
    <citation type="submission" date="2024-05" db="EMBL/GenBank/DDBJ databases">
        <title>A draft genome resource for the thread blight pathogen Marasmius tenuissimus strain MS-2.</title>
        <authorList>
            <person name="Yulfo-Soto G.E."/>
            <person name="Baruah I.K."/>
            <person name="Amoako-Attah I."/>
            <person name="Bukari Y."/>
            <person name="Meinhardt L.W."/>
            <person name="Bailey B.A."/>
            <person name="Cohen S.P."/>
        </authorList>
    </citation>
    <scope>NUCLEOTIDE SEQUENCE [LARGE SCALE GENOMIC DNA]</scope>
    <source>
        <strain evidence="1 2">MS-2</strain>
    </source>
</reference>
<sequence>MVLLLTVTFVGSAPLAPRDVFVPPVTYPHRGVVWYSGQRYNVTWDVSNPPKQITNLRGAVVLAKNRRLLLGKQYVPTESDWPLTLPEQDHYLADGFDIRDGIVEVKVPNVSTGDDYSVVVFGDSGNFGQTFSIKHHPFLA</sequence>
<dbReference type="EMBL" id="JBBXMP010000010">
    <property type="protein sequence ID" value="KAL0069876.1"/>
    <property type="molecule type" value="Genomic_DNA"/>
</dbReference>
<evidence type="ECO:0000313" key="2">
    <source>
        <dbReference type="Proteomes" id="UP001437256"/>
    </source>
</evidence>
<protein>
    <submittedName>
        <fullName evidence="1">Uncharacterized protein</fullName>
    </submittedName>
</protein>
<name>A0ABR3A791_9AGAR</name>
<proteinExistence type="predicted"/>
<keyword evidence="2" id="KW-1185">Reference proteome</keyword>
<accession>A0ABR3A791</accession>
<evidence type="ECO:0000313" key="1">
    <source>
        <dbReference type="EMBL" id="KAL0069876.1"/>
    </source>
</evidence>
<organism evidence="1 2">
    <name type="scientific">Marasmius tenuissimus</name>
    <dbReference type="NCBI Taxonomy" id="585030"/>
    <lineage>
        <taxon>Eukaryota</taxon>
        <taxon>Fungi</taxon>
        <taxon>Dikarya</taxon>
        <taxon>Basidiomycota</taxon>
        <taxon>Agaricomycotina</taxon>
        <taxon>Agaricomycetes</taxon>
        <taxon>Agaricomycetidae</taxon>
        <taxon>Agaricales</taxon>
        <taxon>Marasmiineae</taxon>
        <taxon>Marasmiaceae</taxon>
        <taxon>Marasmius</taxon>
    </lineage>
</organism>
<dbReference type="Proteomes" id="UP001437256">
    <property type="component" value="Unassembled WGS sequence"/>
</dbReference>
<comment type="caution">
    <text evidence="1">The sequence shown here is derived from an EMBL/GenBank/DDBJ whole genome shotgun (WGS) entry which is preliminary data.</text>
</comment>
<gene>
    <name evidence="1" type="ORF">AAF712_003146</name>
</gene>